<protein>
    <recommendedName>
        <fullName evidence="3">Protein kinase domain-containing protein</fullName>
    </recommendedName>
</protein>
<keyword evidence="1" id="KW-0547">Nucleotide-binding</keyword>
<dbReference type="PROSITE" id="PS50011">
    <property type="entry name" value="PROTEIN_KINASE_DOM"/>
    <property type="match status" value="1"/>
</dbReference>
<dbReference type="OrthoDB" id="75710at2759"/>
<dbReference type="GO" id="GO:0007166">
    <property type="term" value="P:cell surface receptor signaling pathway"/>
    <property type="evidence" value="ECO:0007669"/>
    <property type="project" value="InterPro"/>
</dbReference>
<proteinExistence type="predicted"/>
<name>A0A8K0HJF8_9ROSA</name>
<feature type="domain" description="Protein kinase" evidence="3">
    <location>
        <begin position="1"/>
        <end position="444"/>
    </location>
</feature>
<keyword evidence="5" id="KW-1185">Reference proteome</keyword>
<dbReference type="EMBL" id="VOIH02000002">
    <property type="protein sequence ID" value="KAF3452789.1"/>
    <property type="molecule type" value="Genomic_DNA"/>
</dbReference>
<evidence type="ECO:0000313" key="5">
    <source>
        <dbReference type="Proteomes" id="UP000796880"/>
    </source>
</evidence>
<dbReference type="GO" id="GO:0005886">
    <property type="term" value="C:plasma membrane"/>
    <property type="evidence" value="ECO:0007669"/>
    <property type="project" value="TreeGrafter"/>
</dbReference>
<dbReference type="GO" id="GO:0005524">
    <property type="term" value="F:ATP binding"/>
    <property type="evidence" value="ECO:0007669"/>
    <property type="project" value="UniProtKB-KW"/>
</dbReference>
<accession>A0A8K0HJF8</accession>
<dbReference type="PANTHER" id="PTHR27005:SF522">
    <property type="entry name" value="NON-FUNCTIONAL PSEUDOKINASE ZED1-LIKE"/>
    <property type="match status" value="1"/>
</dbReference>
<dbReference type="PANTHER" id="PTHR27005">
    <property type="entry name" value="WALL-ASSOCIATED RECEPTOR KINASE-LIKE 21"/>
    <property type="match status" value="1"/>
</dbReference>
<evidence type="ECO:0000256" key="2">
    <source>
        <dbReference type="ARBA" id="ARBA00022840"/>
    </source>
</evidence>
<gene>
    <name evidence="4" type="ORF">FNV43_RR03222</name>
</gene>
<dbReference type="SUPFAM" id="SSF56112">
    <property type="entry name" value="Protein kinase-like (PK-like)"/>
    <property type="match status" value="2"/>
</dbReference>
<organism evidence="4 5">
    <name type="scientific">Rhamnella rubrinervis</name>
    <dbReference type="NCBI Taxonomy" id="2594499"/>
    <lineage>
        <taxon>Eukaryota</taxon>
        <taxon>Viridiplantae</taxon>
        <taxon>Streptophyta</taxon>
        <taxon>Embryophyta</taxon>
        <taxon>Tracheophyta</taxon>
        <taxon>Spermatophyta</taxon>
        <taxon>Magnoliopsida</taxon>
        <taxon>eudicotyledons</taxon>
        <taxon>Gunneridae</taxon>
        <taxon>Pentapetalae</taxon>
        <taxon>rosids</taxon>
        <taxon>fabids</taxon>
        <taxon>Rosales</taxon>
        <taxon>Rhamnaceae</taxon>
        <taxon>rhamnoid group</taxon>
        <taxon>Rhamneae</taxon>
        <taxon>Rhamnella</taxon>
    </lineage>
</organism>
<evidence type="ECO:0000313" key="4">
    <source>
        <dbReference type="EMBL" id="KAF3452789.1"/>
    </source>
</evidence>
<dbReference type="AlphaFoldDB" id="A0A8K0HJF8"/>
<evidence type="ECO:0000259" key="3">
    <source>
        <dbReference type="PROSITE" id="PS50011"/>
    </source>
</evidence>
<sequence>MFYWGSLYDTYSGIVHDGHQVPVKKLKYYGISEHEGDSLDMIMNEVAIASQKSKHKNVLKLLQAVVLSLICPRETHVEAPGLSGTVGLVTPELCGRRYRYTEKTDVYYFGNLLSVILTEQDLSEEAMEALWRIMEEKKNCKMTIELKNKNKKEKDYLFMRNGAEVLEQVITSFNGNCNPIRTYSIKDLNKATNNFHVEGLLCWSSRYRLYKGVHEHHQISVKKFDGSGRRLKLIANEVAIASQMNDYKHPWLTQLRIATQVAHAVAYLHYGFSKMIIHRDLTIEHIFLDQDYVAKLSEFQTSLLIPEGETHVDAEVYGTCELLAPELALYGRHTEKTDVYSFGVVLCKIFVGKTNLGLLNRESNVSNSRSSSSNSEDESRLVGSFGEKLAKLCKTYLEANIFVGRNRVRVLEFVKLIENCLKTNPDERPNMIQVTKALRSIQRM</sequence>
<dbReference type="InterPro" id="IPR000719">
    <property type="entry name" value="Prot_kinase_dom"/>
</dbReference>
<dbReference type="Pfam" id="PF00069">
    <property type="entry name" value="Pkinase"/>
    <property type="match status" value="1"/>
</dbReference>
<reference evidence="4" key="1">
    <citation type="submission" date="2020-03" db="EMBL/GenBank/DDBJ databases">
        <title>A high-quality chromosome-level genome assembly of a woody plant with both climbing and erect habits, Rhamnella rubrinervis.</title>
        <authorList>
            <person name="Lu Z."/>
            <person name="Yang Y."/>
            <person name="Zhu X."/>
            <person name="Sun Y."/>
        </authorList>
    </citation>
    <scope>NUCLEOTIDE SEQUENCE</scope>
    <source>
        <strain evidence="4">BYM</strain>
        <tissue evidence="4">Leaf</tissue>
    </source>
</reference>
<comment type="caution">
    <text evidence="4">The sequence shown here is derived from an EMBL/GenBank/DDBJ whole genome shotgun (WGS) entry which is preliminary data.</text>
</comment>
<dbReference type="GO" id="GO:0004674">
    <property type="term" value="F:protein serine/threonine kinase activity"/>
    <property type="evidence" value="ECO:0007669"/>
    <property type="project" value="TreeGrafter"/>
</dbReference>
<dbReference type="Gene3D" id="1.10.510.10">
    <property type="entry name" value="Transferase(Phosphotransferase) domain 1"/>
    <property type="match status" value="2"/>
</dbReference>
<evidence type="ECO:0000256" key="1">
    <source>
        <dbReference type="ARBA" id="ARBA00022741"/>
    </source>
</evidence>
<dbReference type="InterPro" id="IPR011009">
    <property type="entry name" value="Kinase-like_dom_sf"/>
</dbReference>
<dbReference type="Proteomes" id="UP000796880">
    <property type="component" value="Unassembled WGS sequence"/>
</dbReference>
<dbReference type="InterPro" id="IPR045274">
    <property type="entry name" value="WAK-like"/>
</dbReference>
<keyword evidence="2" id="KW-0067">ATP-binding</keyword>